<evidence type="ECO:0000313" key="2">
    <source>
        <dbReference type="EMBL" id="QDQ25640.1"/>
    </source>
</evidence>
<dbReference type="RefSeq" id="WP_143856565.1">
    <property type="nucleotide sequence ID" value="NZ_CP041730.1"/>
</dbReference>
<proteinExistence type="predicted"/>
<protein>
    <submittedName>
        <fullName evidence="2">Uncharacterized protein</fullName>
    </submittedName>
</protein>
<dbReference type="AlphaFoldDB" id="A0A516SBW8"/>
<reference evidence="3" key="1">
    <citation type="submission" date="2019-07" db="EMBL/GenBank/DDBJ databases">
        <title>Chitinimonas sp. nov., isolated from Ny-Alesund, arctica soil.</title>
        <authorList>
            <person name="Xu Q."/>
            <person name="Peng F."/>
        </authorList>
    </citation>
    <scope>NUCLEOTIDE SEQUENCE [LARGE SCALE GENOMIC DNA]</scope>
    <source>
        <strain evidence="3">R3-44</strain>
    </source>
</reference>
<name>A0A516SBW8_9NEIS</name>
<dbReference type="KEGG" id="cari:FNU76_04315"/>
<dbReference type="Proteomes" id="UP000317550">
    <property type="component" value="Chromosome"/>
</dbReference>
<evidence type="ECO:0000313" key="3">
    <source>
        <dbReference type="Proteomes" id="UP000317550"/>
    </source>
</evidence>
<feature type="region of interest" description="Disordered" evidence="1">
    <location>
        <begin position="206"/>
        <end position="228"/>
    </location>
</feature>
<organism evidence="2 3">
    <name type="scientific">Chitinimonas arctica</name>
    <dbReference type="NCBI Taxonomy" id="2594795"/>
    <lineage>
        <taxon>Bacteria</taxon>
        <taxon>Pseudomonadati</taxon>
        <taxon>Pseudomonadota</taxon>
        <taxon>Betaproteobacteria</taxon>
        <taxon>Neisseriales</taxon>
        <taxon>Chitinibacteraceae</taxon>
        <taxon>Chitinimonas</taxon>
    </lineage>
</organism>
<dbReference type="EMBL" id="CP041730">
    <property type="protein sequence ID" value="QDQ25640.1"/>
    <property type="molecule type" value="Genomic_DNA"/>
</dbReference>
<dbReference type="OrthoDB" id="6902965at2"/>
<sequence>MAFQNLNDVQFSADQVVIAISHSDFGGGHIGIGFHTAKAGAKIMHLAWHHRLEMQEIPDFSRKSCWAADVLVIPPLASKQLVAFIRAVATKCPKISYGINFLAARGSFQANASYKPPKGSDGLTCATFVIEVLRAGKVNLINGDTWMPTPQNVSWGNNVCALLEKWADAEHVDAVKRNINGLRIRPFEVAGAAQLGYKKWPVDFQGTQQPASDAENQLPQICPPPSPI</sequence>
<feature type="compositionally biased region" description="Polar residues" evidence="1">
    <location>
        <begin position="206"/>
        <end position="219"/>
    </location>
</feature>
<accession>A0A516SBW8</accession>
<gene>
    <name evidence="2" type="ORF">FNU76_04315</name>
</gene>
<keyword evidence="3" id="KW-1185">Reference proteome</keyword>
<evidence type="ECO:0000256" key="1">
    <source>
        <dbReference type="SAM" id="MobiDB-lite"/>
    </source>
</evidence>